<dbReference type="PROSITE" id="PS01096">
    <property type="entry name" value="PPIC_PPIASE_1"/>
    <property type="match status" value="1"/>
</dbReference>
<evidence type="ECO:0000256" key="6">
    <source>
        <dbReference type="PROSITE-ProRule" id="PRU00278"/>
    </source>
</evidence>
<keyword evidence="7" id="KW-1133">Transmembrane helix</keyword>
<feature type="transmembrane region" description="Helical" evidence="7">
    <location>
        <begin position="6"/>
        <end position="25"/>
    </location>
</feature>
<organism evidence="9 10">
    <name type="scientific">Gracilibacillus ureilyticus</name>
    <dbReference type="NCBI Taxonomy" id="531814"/>
    <lineage>
        <taxon>Bacteria</taxon>
        <taxon>Bacillati</taxon>
        <taxon>Bacillota</taxon>
        <taxon>Bacilli</taxon>
        <taxon>Bacillales</taxon>
        <taxon>Bacillaceae</taxon>
        <taxon>Gracilibacillus</taxon>
    </lineage>
</organism>
<dbReference type="InterPro" id="IPR023058">
    <property type="entry name" value="PPIase_PpiC_CS"/>
</dbReference>
<dbReference type="InterPro" id="IPR000297">
    <property type="entry name" value="PPIase_PpiC"/>
</dbReference>
<dbReference type="SUPFAM" id="SSF54534">
    <property type="entry name" value="FKBP-like"/>
    <property type="match status" value="1"/>
</dbReference>
<dbReference type="EMBL" id="FOGL01000025">
    <property type="protein sequence ID" value="SES22575.1"/>
    <property type="molecule type" value="Genomic_DNA"/>
</dbReference>
<accession>A0A1H9VLJ5</accession>
<feature type="domain" description="PpiC" evidence="8">
    <location>
        <begin position="159"/>
        <end position="249"/>
    </location>
</feature>
<dbReference type="InterPro" id="IPR050245">
    <property type="entry name" value="PrsA_foldase"/>
</dbReference>
<dbReference type="AlphaFoldDB" id="A0A1H9VLJ5"/>
<dbReference type="Gene3D" id="3.10.50.40">
    <property type="match status" value="1"/>
</dbReference>
<dbReference type="PROSITE" id="PS50198">
    <property type="entry name" value="PPIC_PPIASE_2"/>
    <property type="match status" value="1"/>
</dbReference>
<dbReference type="RefSeq" id="WP_175480521.1">
    <property type="nucleotide sequence ID" value="NZ_FOGL01000025.1"/>
</dbReference>
<keyword evidence="7" id="KW-0472">Membrane</keyword>
<evidence type="ECO:0000313" key="10">
    <source>
        <dbReference type="Proteomes" id="UP000199687"/>
    </source>
</evidence>
<dbReference type="GO" id="GO:0003755">
    <property type="term" value="F:peptidyl-prolyl cis-trans isomerase activity"/>
    <property type="evidence" value="ECO:0007669"/>
    <property type="project" value="UniProtKB-KW"/>
</dbReference>
<dbReference type="EC" id="5.2.1.8" evidence="2"/>
<evidence type="ECO:0000259" key="8">
    <source>
        <dbReference type="PROSITE" id="PS50198"/>
    </source>
</evidence>
<reference evidence="9 10" key="1">
    <citation type="submission" date="2016-10" db="EMBL/GenBank/DDBJ databases">
        <authorList>
            <person name="de Groot N.N."/>
        </authorList>
    </citation>
    <scope>NUCLEOTIDE SEQUENCE [LARGE SCALE GENOMIC DNA]</scope>
    <source>
        <strain evidence="9 10">CGMCC 1.7727</strain>
    </source>
</reference>
<evidence type="ECO:0000256" key="1">
    <source>
        <dbReference type="ARBA" id="ARBA00000971"/>
    </source>
</evidence>
<gene>
    <name evidence="9" type="ORF">SAMN04487944_1258</name>
</gene>
<evidence type="ECO:0000313" key="9">
    <source>
        <dbReference type="EMBL" id="SES22575.1"/>
    </source>
</evidence>
<keyword evidence="3" id="KW-0732">Signal</keyword>
<comment type="catalytic activity">
    <reaction evidence="1">
        <text>[protein]-peptidylproline (omega=180) = [protein]-peptidylproline (omega=0)</text>
        <dbReference type="Rhea" id="RHEA:16237"/>
        <dbReference type="Rhea" id="RHEA-COMP:10747"/>
        <dbReference type="Rhea" id="RHEA-COMP:10748"/>
        <dbReference type="ChEBI" id="CHEBI:83833"/>
        <dbReference type="ChEBI" id="CHEBI:83834"/>
        <dbReference type="EC" id="5.2.1.8"/>
    </reaction>
</comment>
<evidence type="ECO:0000256" key="4">
    <source>
        <dbReference type="ARBA" id="ARBA00023110"/>
    </source>
</evidence>
<keyword evidence="10" id="KW-1185">Reference proteome</keyword>
<evidence type="ECO:0000256" key="5">
    <source>
        <dbReference type="ARBA" id="ARBA00023235"/>
    </source>
</evidence>
<dbReference type="PANTHER" id="PTHR47245">
    <property type="entry name" value="PEPTIDYLPROLYL ISOMERASE"/>
    <property type="match status" value="1"/>
</dbReference>
<keyword evidence="4 6" id="KW-0697">Rotamase</keyword>
<keyword evidence="5 6" id="KW-0413">Isomerase</keyword>
<evidence type="ECO:0000256" key="7">
    <source>
        <dbReference type="SAM" id="Phobius"/>
    </source>
</evidence>
<protein>
    <recommendedName>
        <fullName evidence="2">peptidylprolyl isomerase</fullName>
        <ecNumber evidence="2">5.2.1.8</ecNumber>
    </recommendedName>
</protein>
<dbReference type="PANTHER" id="PTHR47245:SF1">
    <property type="entry name" value="FOLDASE PROTEIN PRSA"/>
    <property type="match status" value="1"/>
</dbReference>
<dbReference type="Proteomes" id="UP000199687">
    <property type="component" value="Unassembled WGS sequence"/>
</dbReference>
<dbReference type="InterPro" id="IPR046357">
    <property type="entry name" value="PPIase_dom_sf"/>
</dbReference>
<evidence type="ECO:0000256" key="3">
    <source>
        <dbReference type="ARBA" id="ARBA00022729"/>
    </source>
</evidence>
<proteinExistence type="predicted"/>
<keyword evidence="7" id="KW-0812">Transmembrane</keyword>
<name>A0A1H9VLJ5_9BACI</name>
<dbReference type="Pfam" id="PF00639">
    <property type="entry name" value="Rotamase"/>
    <property type="match status" value="1"/>
</dbReference>
<dbReference type="STRING" id="531814.SAMN04487944_1258"/>
<sequence>MGLSKLSLWIIIFLLLITNIFTLFFRGSPEEESFAFAGESGPLATVNGNEVSRSELIQRVMDDYGPDALVDIVNEEVVFSLAEENNLVIEEKLIEREISRMLVMRGLLGEEEKKELIADWERRIKYRYYLQQLLTRNVEIDNAEAEQYYEIYKNQYNFEQRVQLSHIILPTMEDAEKVLEELDSGKNFAEAARQYSIDDSGSDGGYLGFYSETSSFLPAEYFEQALALENNYSDPIETSQGIAIIYVHQNLPAITLDYEEVSDEVKQDIALERLDQEIDATTLWDELEVKTILDDD</sequence>
<evidence type="ECO:0000256" key="2">
    <source>
        <dbReference type="ARBA" id="ARBA00013194"/>
    </source>
</evidence>